<feature type="region of interest" description="Disordered" evidence="1">
    <location>
        <begin position="32"/>
        <end position="79"/>
    </location>
</feature>
<gene>
    <name evidence="2" type="ORF">SAMN04488050_10731</name>
</gene>
<dbReference type="OrthoDB" id="7864548at2"/>
<name>A0A1I6U0N4_9RHOB</name>
<accession>A0A1I6U0N4</accession>
<dbReference type="Proteomes" id="UP000199392">
    <property type="component" value="Unassembled WGS sequence"/>
</dbReference>
<organism evidence="2 3">
    <name type="scientific">Alloyangia pacifica</name>
    <dbReference type="NCBI Taxonomy" id="311180"/>
    <lineage>
        <taxon>Bacteria</taxon>
        <taxon>Pseudomonadati</taxon>
        <taxon>Pseudomonadota</taxon>
        <taxon>Alphaproteobacteria</taxon>
        <taxon>Rhodobacterales</taxon>
        <taxon>Roseobacteraceae</taxon>
        <taxon>Alloyangia</taxon>
    </lineage>
</organism>
<protein>
    <recommendedName>
        <fullName evidence="4">Flagellar protein FliL</fullName>
    </recommendedName>
</protein>
<dbReference type="AlphaFoldDB" id="A0A1I6U0N4"/>
<sequence>MKKLLPLLLALIGTGAGIGAGLFLAPGTGGDDHASGTGAEASAHDAAPPDDGTGAEGHGAPADHGSAVSAGADHGDAAEGHGAETEFVKLNNQFVVPVVADSRVVALVVLAISLEVTAGSAAGVFEEEPKLRDSFLRTLFDHANIGGFDGNFTETPRMDALRRVLFEAARNALGARVKNVLITDIARQDN</sequence>
<keyword evidence="3" id="KW-1185">Reference proteome</keyword>
<reference evidence="3" key="1">
    <citation type="submission" date="2016-10" db="EMBL/GenBank/DDBJ databases">
        <authorList>
            <person name="Varghese N."/>
            <person name="Submissions S."/>
        </authorList>
    </citation>
    <scope>NUCLEOTIDE SEQUENCE [LARGE SCALE GENOMIC DNA]</scope>
    <source>
        <strain evidence="3">DSM 26894</strain>
    </source>
</reference>
<dbReference type="EMBL" id="FOZW01000007">
    <property type="protein sequence ID" value="SFS94975.1"/>
    <property type="molecule type" value="Genomic_DNA"/>
</dbReference>
<evidence type="ECO:0008006" key="4">
    <source>
        <dbReference type="Google" id="ProtNLM"/>
    </source>
</evidence>
<evidence type="ECO:0000256" key="1">
    <source>
        <dbReference type="SAM" id="MobiDB-lite"/>
    </source>
</evidence>
<proteinExistence type="predicted"/>
<evidence type="ECO:0000313" key="3">
    <source>
        <dbReference type="Proteomes" id="UP000199392"/>
    </source>
</evidence>
<evidence type="ECO:0000313" key="2">
    <source>
        <dbReference type="EMBL" id="SFS94975.1"/>
    </source>
</evidence>
<dbReference type="STRING" id="311180.SAMN04488050_10731"/>